<evidence type="ECO:0000313" key="2">
    <source>
        <dbReference type="EMBL" id="KOA61565.1"/>
    </source>
</evidence>
<dbReference type="Pfam" id="PF04230">
    <property type="entry name" value="PS_pyruv_trans"/>
    <property type="match status" value="1"/>
</dbReference>
<accession>A0A0L7CP86</accession>
<dbReference type="PATRIC" id="fig|1365964.3.peg.2277"/>
<sequence length="395" mass="44756">MAGHPLNIGIITYHAAYNYGSVLQAYATQTKFADMGHNVTMVDYRSEEGKRYYERLYFRGQGLKSTLADLTMLPVAGKRKLRMKRFEQFIHTNLQLSAKQYRAPEELNELAETFDVAVSGSDQIINKHSNELARADWEYMDPYLLKWTRRRKISYASSPATMNDEELDHIGPALARFDALSARERSACARLERVSGKHVEHVCDPTLLLTANEWMRHVPACRKTVVGEGPYLLFYSLLRPKRAMGVFNQLKGLSRRIGMRIAVLTPMAGNVPNCAELINVLEAGPEEFLSLMRHAQAVLTDSYHGTLFSINFHKTFWVYTEGTKEHELDTRRGQVLQELGLTDRIITDFTQIPAVAVTNKGQVIDFSRADIALQAMRDRSIAYLGRAVYAETISG</sequence>
<dbReference type="AlphaFoldDB" id="A0A0L7CP86"/>
<feature type="domain" description="Polysaccharide pyruvyl transferase" evidence="1">
    <location>
        <begin position="18"/>
        <end position="318"/>
    </location>
</feature>
<reference evidence="2 3" key="1">
    <citation type="journal article" date="2015" name="Int J Genomics">
        <title>Comparative Genomics Revealed Genetic Diversity and Species/Strain-Level Differences in Carbohydrate Metabolism of Three Probiotic Bifidobacterial Species.</title>
        <authorList>
            <person name="Odamaki T."/>
            <person name="Horigome A."/>
            <person name="Sugahara H."/>
            <person name="Hashikura N."/>
            <person name="Minami J."/>
            <person name="Xiao J.Z."/>
            <person name="Abe F."/>
        </authorList>
    </citation>
    <scope>NUCLEOTIDE SEQUENCE [LARGE SCALE GENOMIC DNA]</scope>
    <source>
        <strain evidence="2 3">MCC 1114</strain>
    </source>
</reference>
<evidence type="ECO:0000313" key="3">
    <source>
        <dbReference type="Proteomes" id="UP000036802"/>
    </source>
</evidence>
<protein>
    <recommendedName>
        <fullName evidence="1">Polysaccharide pyruvyl transferase domain-containing protein</fullName>
    </recommendedName>
</protein>
<gene>
    <name evidence="2" type="ORF">BBM1114_11255</name>
</gene>
<evidence type="ECO:0000259" key="1">
    <source>
        <dbReference type="Pfam" id="PF04230"/>
    </source>
</evidence>
<dbReference type="InterPro" id="IPR007345">
    <property type="entry name" value="Polysacch_pyruvyl_Trfase"/>
</dbReference>
<comment type="caution">
    <text evidence="2">The sequence shown here is derived from an EMBL/GenBank/DDBJ whole genome shotgun (WGS) entry which is preliminary data.</text>
</comment>
<organism evidence="2 3">
    <name type="scientific">Bifidobacterium breve MCC 1114</name>
    <dbReference type="NCBI Taxonomy" id="1365964"/>
    <lineage>
        <taxon>Bacteria</taxon>
        <taxon>Bacillati</taxon>
        <taxon>Actinomycetota</taxon>
        <taxon>Actinomycetes</taxon>
        <taxon>Bifidobacteriales</taxon>
        <taxon>Bifidobacteriaceae</taxon>
        <taxon>Bifidobacterium</taxon>
    </lineage>
</organism>
<dbReference type="RefSeq" id="WP_241487273.1">
    <property type="nucleotide sequence ID" value="NZ_AVQC01000032.1"/>
</dbReference>
<proteinExistence type="predicted"/>
<dbReference type="Proteomes" id="UP000036802">
    <property type="component" value="Unassembled WGS sequence"/>
</dbReference>
<name>A0A0L7CP86_BIFBR</name>
<dbReference type="EMBL" id="AVQC01000032">
    <property type="protein sequence ID" value="KOA61565.1"/>
    <property type="molecule type" value="Genomic_DNA"/>
</dbReference>